<feature type="binding site" evidence="6">
    <location>
        <position position="99"/>
    </location>
    <ligand>
        <name>FMN</name>
        <dbReference type="ChEBI" id="CHEBI:58210"/>
    </ligand>
</feature>
<dbReference type="GO" id="GO:0004497">
    <property type="term" value="F:monooxygenase activity"/>
    <property type="evidence" value="ECO:0007669"/>
    <property type="project" value="UniProtKB-KW"/>
</dbReference>
<feature type="binding site" evidence="6">
    <location>
        <position position="153"/>
    </location>
    <ligand>
        <name>FMN</name>
        <dbReference type="ChEBI" id="CHEBI:58210"/>
    </ligand>
</feature>
<dbReference type="SUPFAM" id="SSF51679">
    <property type="entry name" value="Bacterial luciferase-like"/>
    <property type="match status" value="1"/>
</dbReference>
<comment type="caution">
    <text evidence="9">The sequence shown here is derived from an EMBL/GenBank/DDBJ whole genome shotgun (WGS) entry which is preliminary data.</text>
</comment>
<keyword evidence="1 6" id="KW-0285">Flavoprotein</keyword>
<evidence type="ECO:0000313" key="10">
    <source>
        <dbReference type="Proteomes" id="UP000273119"/>
    </source>
</evidence>
<accession>A0A496PN28</accession>
<evidence type="ECO:0000256" key="1">
    <source>
        <dbReference type="ARBA" id="ARBA00022630"/>
    </source>
</evidence>
<evidence type="ECO:0000256" key="6">
    <source>
        <dbReference type="PIRSR" id="PIRSR000337-1"/>
    </source>
</evidence>
<name>A0A496PN28_9MICC</name>
<dbReference type="InterPro" id="IPR011251">
    <property type="entry name" value="Luciferase-like_dom"/>
</dbReference>
<evidence type="ECO:0000256" key="5">
    <source>
        <dbReference type="ARBA" id="ARBA00033748"/>
    </source>
</evidence>
<dbReference type="PANTHER" id="PTHR30011">
    <property type="entry name" value="ALKANESULFONATE MONOOXYGENASE-RELATED"/>
    <property type="match status" value="1"/>
</dbReference>
<dbReference type="Gene3D" id="3.20.20.30">
    <property type="entry name" value="Luciferase-like domain"/>
    <property type="match status" value="1"/>
</dbReference>
<dbReference type="InterPro" id="IPR036661">
    <property type="entry name" value="Luciferase-like_sf"/>
</dbReference>
<feature type="region of interest" description="Disordered" evidence="7">
    <location>
        <begin position="427"/>
        <end position="452"/>
    </location>
</feature>
<dbReference type="InterPro" id="IPR051260">
    <property type="entry name" value="Diverse_substr_monoxygenases"/>
</dbReference>
<dbReference type="Pfam" id="PF00296">
    <property type="entry name" value="Bac_luciferase"/>
    <property type="match status" value="1"/>
</dbReference>
<keyword evidence="2 6" id="KW-0288">FMN</keyword>
<dbReference type="EMBL" id="QQXL01000001">
    <property type="protein sequence ID" value="RKW71834.1"/>
    <property type="molecule type" value="Genomic_DNA"/>
</dbReference>
<evidence type="ECO:0000256" key="3">
    <source>
        <dbReference type="ARBA" id="ARBA00023002"/>
    </source>
</evidence>
<evidence type="ECO:0000256" key="2">
    <source>
        <dbReference type="ARBA" id="ARBA00022643"/>
    </source>
</evidence>
<protein>
    <submittedName>
        <fullName evidence="9">LLM class flavin-dependent oxidoreductase</fullName>
    </submittedName>
</protein>
<feature type="binding site" evidence="6">
    <location>
        <position position="207"/>
    </location>
    <ligand>
        <name>FMN</name>
        <dbReference type="ChEBI" id="CHEBI:58210"/>
    </ligand>
</feature>
<feature type="domain" description="Luciferase-like" evidence="8">
    <location>
        <begin position="26"/>
        <end position="375"/>
    </location>
</feature>
<organism evidence="9 10">
    <name type="scientific">Galactobacter caseinivorans</name>
    <dbReference type="NCBI Taxonomy" id="2676123"/>
    <lineage>
        <taxon>Bacteria</taxon>
        <taxon>Bacillati</taxon>
        <taxon>Actinomycetota</taxon>
        <taxon>Actinomycetes</taxon>
        <taxon>Micrococcales</taxon>
        <taxon>Micrococcaceae</taxon>
        <taxon>Galactobacter</taxon>
    </lineage>
</organism>
<dbReference type="PANTHER" id="PTHR30011:SF16">
    <property type="entry name" value="C2H2 FINGER DOMAIN TRANSCRIPTION FACTOR (EUROFUNG)-RELATED"/>
    <property type="match status" value="1"/>
</dbReference>
<reference evidence="9 10" key="1">
    <citation type="submission" date="2018-07" db="EMBL/GenBank/DDBJ databases">
        <title>Arthrobacter sp. nov., isolated from raw cow's milk with high bacterial count.</title>
        <authorList>
            <person name="Hahne J."/>
            <person name="Isele D."/>
            <person name="Lipski A."/>
        </authorList>
    </citation>
    <scope>NUCLEOTIDE SEQUENCE [LARGE SCALE GENOMIC DNA]</scope>
    <source>
        <strain evidence="9 10">JZ R-183</strain>
    </source>
</reference>
<evidence type="ECO:0000313" key="9">
    <source>
        <dbReference type="EMBL" id="RKW71834.1"/>
    </source>
</evidence>
<comment type="similarity">
    <text evidence="5">Belongs to the NtaA/SnaA/DszA monooxygenase family.</text>
</comment>
<dbReference type="Proteomes" id="UP000273119">
    <property type="component" value="Unassembled WGS sequence"/>
</dbReference>
<dbReference type="InterPro" id="IPR016215">
    <property type="entry name" value="NTA_MOA"/>
</dbReference>
<sequence length="452" mass="48385">MSETQPFRPVHLVAHFPGVNNTTVWQDPSAGSQIDFSSFEHFAKTAERGLFDYLFLAEGLRLREQKGALHDLDVAGRPHTVAILAALAGVTEHIGLVGTLTATFNEPVDLARQLATLDALSGGRAGWNVVTSPDAFHGGNFRRGGFLPYEERYERAAEFVETAKRVWASAADGERVSVDGKHFQLRATPNLPLSPQGHPVIVQAGDSPAGRDFASQHAEVIFTRHGKDEAARAFYADVKGRLAGVGRSEDSLLILPGVTFALGATQAQAQEQADAVARAQVSGATAVSILEQLWGTPLDGLDPDGPLPSCDPVEGTVRFGQVRHHKDPQAVADAWRSKAQREGLSARELVISTTQRASFIGTPHQVALQLAESVRDRASDGFVVVPHLIPTGLDEFVDTVIPELQDLGAFRTEYQPGATLRQTLGLPQEADGSARRPGLAGARTEDFAGAPA</sequence>
<evidence type="ECO:0000256" key="4">
    <source>
        <dbReference type="ARBA" id="ARBA00023033"/>
    </source>
</evidence>
<dbReference type="RefSeq" id="WP_121484097.1">
    <property type="nucleotide sequence ID" value="NZ_QQXL01000001.1"/>
</dbReference>
<dbReference type="CDD" id="cd01095">
    <property type="entry name" value="Nitrilotriacetate_monoxgenase"/>
    <property type="match status" value="1"/>
</dbReference>
<evidence type="ECO:0000256" key="7">
    <source>
        <dbReference type="SAM" id="MobiDB-lite"/>
    </source>
</evidence>
<dbReference type="AlphaFoldDB" id="A0A496PN28"/>
<keyword evidence="3" id="KW-0560">Oxidoreductase</keyword>
<dbReference type="PIRSF" id="PIRSF000337">
    <property type="entry name" value="NTA_MOA"/>
    <property type="match status" value="1"/>
</dbReference>
<gene>
    <name evidence="9" type="ORF">DWQ67_03115</name>
</gene>
<keyword evidence="4" id="KW-0503">Monooxygenase</keyword>
<proteinExistence type="inferred from homology"/>
<evidence type="ECO:0000259" key="8">
    <source>
        <dbReference type="Pfam" id="PF00296"/>
    </source>
</evidence>
<keyword evidence="10" id="KW-1185">Reference proteome</keyword>
<dbReference type="GO" id="GO:0016705">
    <property type="term" value="F:oxidoreductase activity, acting on paired donors, with incorporation or reduction of molecular oxygen"/>
    <property type="evidence" value="ECO:0007669"/>
    <property type="project" value="InterPro"/>
</dbReference>